<name>A0ABX4EG41_SEGBR</name>
<dbReference type="Proteomes" id="UP000216189">
    <property type="component" value="Unassembled WGS sequence"/>
</dbReference>
<accession>A0ABX4EG41</accession>
<gene>
    <name evidence="1" type="ORF">CIK91_11110</name>
</gene>
<dbReference type="EMBL" id="NPJF01000052">
    <property type="protein sequence ID" value="OYP53854.1"/>
    <property type="molecule type" value="Genomic_DNA"/>
</dbReference>
<evidence type="ECO:0000313" key="2">
    <source>
        <dbReference type="Proteomes" id="UP000216189"/>
    </source>
</evidence>
<comment type="caution">
    <text evidence="1">The sequence shown here is derived from an EMBL/GenBank/DDBJ whole genome shotgun (WGS) entry which is preliminary data.</text>
</comment>
<reference evidence="1 2" key="1">
    <citation type="submission" date="2017-08" db="EMBL/GenBank/DDBJ databases">
        <title>Comparative genomics of non-oral Prevotella species.</title>
        <authorList>
            <person name="Accetto T."/>
            <person name="Nograsek B."/>
            <person name="Avgustin G."/>
        </authorList>
    </citation>
    <scope>NUCLEOTIDE SEQUENCE [LARGE SCALE GENOMIC DNA]</scope>
    <source>
        <strain evidence="1 2">TC1-1</strain>
    </source>
</reference>
<dbReference type="RefSeq" id="WP_094448899.1">
    <property type="nucleotide sequence ID" value="NZ_CP091802.1"/>
</dbReference>
<proteinExistence type="predicted"/>
<protein>
    <submittedName>
        <fullName evidence="1">Uncharacterized protein</fullName>
    </submittedName>
</protein>
<keyword evidence="2" id="KW-1185">Reference proteome</keyword>
<evidence type="ECO:0000313" key="1">
    <source>
        <dbReference type="EMBL" id="OYP53854.1"/>
    </source>
</evidence>
<sequence length="69" mass="7795">MEIKDEKIVRNRKRRSELNMYSNNIVSCFISINSSSADNDLHAHADGVSIKPRMVKSIEVMTAPGRGIY</sequence>
<organism evidence="1 2">
    <name type="scientific">Segatella bryantii</name>
    <name type="common">Prevotella bryantii</name>
    <dbReference type="NCBI Taxonomy" id="77095"/>
    <lineage>
        <taxon>Bacteria</taxon>
        <taxon>Pseudomonadati</taxon>
        <taxon>Bacteroidota</taxon>
        <taxon>Bacteroidia</taxon>
        <taxon>Bacteroidales</taxon>
        <taxon>Prevotellaceae</taxon>
        <taxon>Segatella</taxon>
    </lineage>
</organism>